<evidence type="ECO:0000313" key="3">
    <source>
        <dbReference type="Proteomes" id="UP000178116"/>
    </source>
</evidence>
<proteinExistence type="predicted"/>
<dbReference type="PANTHER" id="PTHR31272">
    <property type="entry name" value="CYTOCHROME C-TYPE BIOGENESIS PROTEIN HI_1454-RELATED"/>
    <property type="match status" value="1"/>
</dbReference>
<organism evidence="2 3">
    <name type="scientific">Candidatus Tagabacteria bacterium RIFCSPLOWO2_01_FULL_42_9</name>
    <dbReference type="NCBI Taxonomy" id="1802296"/>
    <lineage>
        <taxon>Bacteria</taxon>
        <taxon>Candidatus Tagaibacteriota</taxon>
    </lineage>
</organism>
<accession>A0A1G2LZ87</accession>
<dbReference type="EMBL" id="MHRA01000002">
    <property type="protein sequence ID" value="OHA16142.1"/>
    <property type="molecule type" value="Genomic_DNA"/>
</dbReference>
<dbReference type="AlphaFoldDB" id="A0A1G2LZ87"/>
<feature type="transmembrane region" description="Helical" evidence="1">
    <location>
        <begin position="57"/>
        <end position="85"/>
    </location>
</feature>
<sequence length="239" mass="26290">MPMLNNLFANINAASTATMVPLVAVTGFLDGIHPCAIAILIFFIAFLLTLQRSFKNIFWLGMVYIFVIFLTYLAIGVGLLSGIMFFGQHHFFAKVGSWLLIILGAVNLRDYFFPRIKLGLKLPSIPHDKIKNLLQKASFPTVAVAAFLVGLCSVPCSGGIYAAITALLASKTTFFTGFLYLLLYNLMFVAPLIILLILSANPYTLVKLGEWQQKNKSNQKLVMGLLMVVLGAAILTFFV</sequence>
<comment type="caution">
    <text evidence="2">The sequence shown here is derived from an EMBL/GenBank/DDBJ whole genome shotgun (WGS) entry which is preliminary data.</text>
</comment>
<keyword evidence="1" id="KW-1133">Transmembrane helix</keyword>
<feature type="transmembrane region" description="Helical" evidence="1">
    <location>
        <begin position="7"/>
        <end position="25"/>
    </location>
</feature>
<keyword evidence="1" id="KW-0472">Membrane</keyword>
<feature type="transmembrane region" description="Helical" evidence="1">
    <location>
        <begin position="178"/>
        <end position="200"/>
    </location>
</feature>
<keyword evidence="1" id="KW-0812">Transmembrane</keyword>
<dbReference type="InterPro" id="IPR051790">
    <property type="entry name" value="Cytochrome_c-biogenesis_DsbD"/>
</dbReference>
<dbReference type="Proteomes" id="UP000178116">
    <property type="component" value="Unassembled WGS sequence"/>
</dbReference>
<reference evidence="2 3" key="1">
    <citation type="journal article" date="2016" name="Nat. Commun.">
        <title>Thousands of microbial genomes shed light on interconnected biogeochemical processes in an aquifer system.</title>
        <authorList>
            <person name="Anantharaman K."/>
            <person name="Brown C.T."/>
            <person name="Hug L.A."/>
            <person name="Sharon I."/>
            <person name="Castelle C.J."/>
            <person name="Probst A.J."/>
            <person name="Thomas B.C."/>
            <person name="Singh A."/>
            <person name="Wilkins M.J."/>
            <person name="Karaoz U."/>
            <person name="Brodie E.L."/>
            <person name="Williams K.H."/>
            <person name="Hubbard S.S."/>
            <person name="Banfield J.F."/>
        </authorList>
    </citation>
    <scope>NUCLEOTIDE SEQUENCE [LARGE SCALE GENOMIC DNA]</scope>
</reference>
<evidence type="ECO:0000313" key="2">
    <source>
        <dbReference type="EMBL" id="OHA16142.1"/>
    </source>
</evidence>
<name>A0A1G2LZ87_9BACT</name>
<evidence type="ECO:0000256" key="1">
    <source>
        <dbReference type="SAM" id="Phobius"/>
    </source>
</evidence>
<feature type="transmembrane region" description="Helical" evidence="1">
    <location>
        <begin position="221"/>
        <end position="238"/>
    </location>
</feature>
<protein>
    <submittedName>
        <fullName evidence="2">Uncharacterized protein</fullName>
    </submittedName>
</protein>
<feature type="transmembrane region" description="Helical" evidence="1">
    <location>
        <begin position="139"/>
        <end position="166"/>
    </location>
</feature>
<dbReference type="PANTHER" id="PTHR31272:SF9">
    <property type="entry name" value="BLL1027 PROTEIN"/>
    <property type="match status" value="1"/>
</dbReference>
<feature type="transmembrane region" description="Helical" evidence="1">
    <location>
        <begin position="91"/>
        <end position="108"/>
    </location>
</feature>
<gene>
    <name evidence="2" type="ORF">A3A10_00375</name>
</gene>
<feature type="transmembrane region" description="Helical" evidence="1">
    <location>
        <begin position="31"/>
        <end position="50"/>
    </location>
</feature>